<proteinExistence type="predicted"/>
<evidence type="ECO:0000313" key="2">
    <source>
        <dbReference type="Proteomes" id="UP000807469"/>
    </source>
</evidence>
<gene>
    <name evidence="1" type="ORF">BDN70DRAFT_896635</name>
</gene>
<dbReference type="EMBL" id="MU155265">
    <property type="protein sequence ID" value="KAF9477306.1"/>
    <property type="molecule type" value="Genomic_DNA"/>
</dbReference>
<sequence length="171" mass="20028">MEDARGSGGRPLTFGKQVMIALQYIQVMKTCCDPETYARFLQILSRCDIDEVHLFYPNHYSSYDFILSSPRERQNFAASKFWRPSSRQFYNPIDESDSELDDKTSLQDAVPFSYYIKDCCDARVYERFVGIIAQYYASKAYEIIFEDKPDLTEEFRSYFPDKAQQDIDDAV</sequence>
<comment type="caution">
    <text evidence="1">The sequence shown here is derived from an EMBL/GenBank/DDBJ whole genome shotgun (WGS) entry which is preliminary data.</text>
</comment>
<evidence type="ECO:0000313" key="1">
    <source>
        <dbReference type="EMBL" id="KAF9477306.1"/>
    </source>
</evidence>
<name>A0A9P6CRQ8_9AGAR</name>
<organism evidence="1 2">
    <name type="scientific">Pholiota conissans</name>
    <dbReference type="NCBI Taxonomy" id="109636"/>
    <lineage>
        <taxon>Eukaryota</taxon>
        <taxon>Fungi</taxon>
        <taxon>Dikarya</taxon>
        <taxon>Basidiomycota</taxon>
        <taxon>Agaricomycotina</taxon>
        <taxon>Agaricomycetes</taxon>
        <taxon>Agaricomycetidae</taxon>
        <taxon>Agaricales</taxon>
        <taxon>Agaricineae</taxon>
        <taxon>Strophariaceae</taxon>
        <taxon>Pholiota</taxon>
    </lineage>
</organism>
<dbReference type="AlphaFoldDB" id="A0A9P6CRQ8"/>
<reference evidence="1" key="1">
    <citation type="submission" date="2020-11" db="EMBL/GenBank/DDBJ databases">
        <authorList>
            <consortium name="DOE Joint Genome Institute"/>
            <person name="Ahrendt S."/>
            <person name="Riley R."/>
            <person name="Andreopoulos W."/>
            <person name="Labutti K."/>
            <person name="Pangilinan J."/>
            <person name="Ruiz-Duenas F.J."/>
            <person name="Barrasa J.M."/>
            <person name="Sanchez-Garcia M."/>
            <person name="Camarero S."/>
            <person name="Miyauchi S."/>
            <person name="Serrano A."/>
            <person name="Linde D."/>
            <person name="Babiker R."/>
            <person name="Drula E."/>
            <person name="Ayuso-Fernandez I."/>
            <person name="Pacheco R."/>
            <person name="Padilla G."/>
            <person name="Ferreira P."/>
            <person name="Barriuso J."/>
            <person name="Kellner H."/>
            <person name="Castanera R."/>
            <person name="Alfaro M."/>
            <person name="Ramirez L."/>
            <person name="Pisabarro A.G."/>
            <person name="Kuo A."/>
            <person name="Tritt A."/>
            <person name="Lipzen A."/>
            <person name="He G."/>
            <person name="Yan M."/>
            <person name="Ng V."/>
            <person name="Cullen D."/>
            <person name="Martin F."/>
            <person name="Rosso M.-N."/>
            <person name="Henrissat B."/>
            <person name="Hibbett D."/>
            <person name="Martinez A.T."/>
            <person name="Grigoriev I.V."/>
        </authorList>
    </citation>
    <scope>NUCLEOTIDE SEQUENCE</scope>
    <source>
        <strain evidence="1">CIRM-BRFM 674</strain>
    </source>
</reference>
<dbReference type="Proteomes" id="UP000807469">
    <property type="component" value="Unassembled WGS sequence"/>
</dbReference>
<keyword evidence="2" id="KW-1185">Reference proteome</keyword>
<accession>A0A9P6CRQ8</accession>
<protein>
    <submittedName>
        <fullName evidence="1">Uncharacterized protein</fullName>
    </submittedName>
</protein>